<gene>
    <name evidence="1" type="ORF">COX22_01230</name>
</gene>
<dbReference type="Proteomes" id="UP000230729">
    <property type="component" value="Unassembled WGS sequence"/>
</dbReference>
<dbReference type="AlphaFoldDB" id="A0A2G9ZN99"/>
<evidence type="ECO:0000313" key="1">
    <source>
        <dbReference type="EMBL" id="PIP34030.1"/>
    </source>
</evidence>
<organism evidence="1 2">
    <name type="scientific">Candidatus Falkowbacteria bacterium CG23_combo_of_CG06-09_8_20_14_all_49_15</name>
    <dbReference type="NCBI Taxonomy" id="1974572"/>
    <lineage>
        <taxon>Bacteria</taxon>
        <taxon>Candidatus Falkowiibacteriota</taxon>
    </lineage>
</organism>
<sequence>MVFFAEKIIFVDIFFRFFIINSYDTSRCQYASREKFGRAAFLRIGFAYHRPVARWFFVFLDQREKTAAKTGDFLFCSFKTLNVCERR</sequence>
<proteinExistence type="predicted"/>
<comment type="caution">
    <text evidence="1">The sequence shown here is derived from an EMBL/GenBank/DDBJ whole genome shotgun (WGS) entry which is preliminary data.</text>
</comment>
<evidence type="ECO:0000313" key="2">
    <source>
        <dbReference type="Proteomes" id="UP000230729"/>
    </source>
</evidence>
<reference evidence="1 2" key="1">
    <citation type="submission" date="2017-09" db="EMBL/GenBank/DDBJ databases">
        <title>Depth-based differentiation of microbial function through sediment-hosted aquifers and enrichment of novel symbionts in the deep terrestrial subsurface.</title>
        <authorList>
            <person name="Probst A.J."/>
            <person name="Ladd B."/>
            <person name="Jarett J.K."/>
            <person name="Geller-Mcgrath D.E."/>
            <person name="Sieber C.M."/>
            <person name="Emerson J.B."/>
            <person name="Anantharaman K."/>
            <person name="Thomas B.C."/>
            <person name="Malmstrom R."/>
            <person name="Stieglmeier M."/>
            <person name="Klingl A."/>
            <person name="Woyke T."/>
            <person name="Ryan C.M."/>
            <person name="Banfield J.F."/>
        </authorList>
    </citation>
    <scope>NUCLEOTIDE SEQUENCE [LARGE SCALE GENOMIC DNA]</scope>
    <source>
        <strain evidence="1">CG23_combo_of_CG06-09_8_20_14_all_49_15</strain>
    </source>
</reference>
<protein>
    <submittedName>
        <fullName evidence="1">Uncharacterized protein</fullName>
    </submittedName>
</protein>
<dbReference type="EMBL" id="PCSD01000025">
    <property type="protein sequence ID" value="PIP34030.1"/>
    <property type="molecule type" value="Genomic_DNA"/>
</dbReference>
<accession>A0A2G9ZN99</accession>
<name>A0A2G9ZN99_9BACT</name>